<dbReference type="InterPro" id="IPR020476">
    <property type="entry name" value="Nudix_hydrolase"/>
</dbReference>
<dbReference type="GO" id="GO:0035539">
    <property type="term" value="F:8-oxo-7,8-dihydrodeoxyguanosine triphosphate pyrophosphatase activity"/>
    <property type="evidence" value="ECO:0007669"/>
    <property type="project" value="UniProtKB-EC"/>
</dbReference>
<dbReference type="GO" id="GO:0006281">
    <property type="term" value="P:DNA repair"/>
    <property type="evidence" value="ECO:0007669"/>
    <property type="project" value="UniProtKB-KW"/>
</dbReference>
<evidence type="ECO:0000313" key="21">
    <source>
        <dbReference type="Proteomes" id="UP000787472"/>
    </source>
</evidence>
<proteinExistence type="inferred from homology"/>
<dbReference type="PROSITE" id="PS00893">
    <property type="entry name" value="NUDIX_BOX"/>
    <property type="match status" value="1"/>
</dbReference>
<dbReference type="PROSITE" id="PS51462">
    <property type="entry name" value="NUDIX"/>
    <property type="match status" value="1"/>
</dbReference>
<keyword evidence="8 18" id="KW-0460">Magnesium</keyword>
<evidence type="ECO:0000256" key="4">
    <source>
        <dbReference type="ARBA" id="ARBA00022705"/>
    </source>
</evidence>
<dbReference type="EMBL" id="JAAONZ010000003">
    <property type="protein sequence ID" value="NHO65090.1"/>
    <property type="molecule type" value="Genomic_DNA"/>
</dbReference>
<dbReference type="InterPro" id="IPR029119">
    <property type="entry name" value="MutY_C"/>
</dbReference>
<dbReference type="InterPro" id="IPR013785">
    <property type="entry name" value="Aldolase_TIM"/>
</dbReference>
<feature type="binding site" evidence="18">
    <location>
        <position position="38"/>
    </location>
    <ligand>
        <name>Mg(2+)</name>
        <dbReference type="ChEBI" id="CHEBI:18420"/>
    </ligand>
</feature>
<evidence type="ECO:0000256" key="8">
    <source>
        <dbReference type="ARBA" id="ARBA00022842"/>
    </source>
</evidence>
<dbReference type="GO" id="GO:0009228">
    <property type="term" value="P:thiamine biosynthetic process"/>
    <property type="evidence" value="ECO:0007669"/>
    <property type="project" value="UniProtKB-KW"/>
</dbReference>
<dbReference type="AlphaFoldDB" id="A0A9E5MLZ8"/>
<keyword evidence="6" id="KW-0227">DNA damage</keyword>
<feature type="binding site" evidence="17">
    <location>
        <begin position="35"/>
        <end position="38"/>
    </location>
    <ligand>
        <name>8-oxo-dGTP</name>
        <dbReference type="ChEBI" id="CHEBI:77896"/>
    </ligand>
</feature>
<dbReference type="CDD" id="cd03425">
    <property type="entry name" value="NUDIX_MutT_NudA_like"/>
    <property type="match status" value="1"/>
</dbReference>
<dbReference type="SUPFAM" id="SSF51391">
    <property type="entry name" value="Thiamin phosphate synthase"/>
    <property type="match status" value="1"/>
</dbReference>
<gene>
    <name evidence="20" type="ORF">G8770_05990</name>
</gene>
<evidence type="ECO:0000256" key="5">
    <source>
        <dbReference type="ARBA" id="ARBA00022723"/>
    </source>
</evidence>
<keyword evidence="5 18" id="KW-0479">Metal-binding</keyword>
<dbReference type="Gene3D" id="3.90.79.10">
    <property type="entry name" value="Nucleoside Triphosphate Pyrophosphohydrolase"/>
    <property type="match status" value="1"/>
</dbReference>
<dbReference type="InterPro" id="IPR015797">
    <property type="entry name" value="NUDIX_hydrolase-like_dom_sf"/>
</dbReference>
<dbReference type="InterPro" id="IPR047127">
    <property type="entry name" value="MutT-like"/>
</dbReference>
<evidence type="ECO:0000313" key="20">
    <source>
        <dbReference type="EMBL" id="NHO65090.1"/>
    </source>
</evidence>
<dbReference type="Gene3D" id="3.20.20.70">
    <property type="entry name" value="Aldolase class I"/>
    <property type="match status" value="1"/>
</dbReference>
<evidence type="ECO:0000256" key="3">
    <source>
        <dbReference type="ARBA" id="ARBA00022457"/>
    </source>
</evidence>
<comment type="caution">
    <text evidence="20">The sequence shown here is derived from an EMBL/GenBank/DDBJ whole genome shotgun (WGS) entry which is preliminary data.</text>
</comment>
<evidence type="ECO:0000256" key="12">
    <source>
        <dbReference type="ARBA" id="ARBA00038905"/>
    </source>
</evidence>
<dbReference type="Pfam" id="PF14815">
    <property type="entry name" value="NUDIX_4"/>
    <property type="match status" value="1"/>
</dbReference>
<dbReference type="GO" id="GO:0044715">
    <property type="term" value="F:8-oxo-dGDP phosphatase activity"/>
    <property type="evidence" value="ECO:0007669"/>
    <property type="project" value="TreeGrafter"/>
</dbReference>
<evidence type="ECO:0000256" key="11">
    <source>
        <dbReference type="ARBA" id="ARBA00036904"/>
    </source>
</evidence>
<feature type="binding site" evidence="17">
    <location>
        <position position="120"/>
    </location>
    <ligand>
        <name>8-oxo-dGTP</name>
        <dbReference type="ChEBI" id="CHEBI:77896"/>
    </ligand>
</feature>
<feature type="domain" description="Nudix hydrolase" evidence="19">
    <location>
        <begin position="2"/>
        <end position="130"/>
    </location>
</feature>
<reference evidence="20" key="1">
    <citation type="submission" date="2020-03" db="EMBL/GenBank/DDBJ databases">
        <authorList>
            <person name="Guo F."/>
        </authorList>
    </citation>
    <scope>NUCLEOTIDE SEQUENCE</scope>
    <source>
        <strain evidence="20">JCM 30134</strain>
    </source>
</reference>
<dbReference type="InterPro" id="IPR020084">
    <property type="entry name" value="NUDIX_hydrolase_CS"/>
</dbReference>
<dbReference type="GO" id="GO:0046872">
    <property type="term" value="F:metal ion binding"/>
    <property type="evidence" value="ECO:0007669"/>
    <property type="project" value="UniProtKB-KW"/>
</dbReference>
<comment type="catalytic activity">
    <reaction evidence="10">
        <text>8-oxo-dGTP + H2O = 8-oxo-dGMP + diphosphate + H(+)</text>
        <dbReference type="Rhea" id="RHEA:31575"/>
        <dbReference type="ChEBI" id="CHEBI:15377"/>
        <dbReference type="ChEBI" id="CHEBI:15378"/>
        <dbReference type="ChEBI" id="CHEBI:33019"/>
        <dbReference type="ChEBI" id="CHEBI:63224"/>
        <dbReference type="ChEBI" id="CHEBI:77896"/>
        <dbReference type="EC" id="3.6.1.55"/>
    </reaction>
</comment>
<dbReference type="EC" id="3.6.1.55" evidence="12"/>
<dbReference type="NCBIfam" id="NF006530">
    <property type="entry name" value="PRK08999.1"/>
    <property type="match status" value="1"/>
</dbReference>
<feature type="binding site" evidence="17">
    <location>
        <position position="24"/>
    </location>
    <ligand>
        <name>8-oxo-dGTP</name>
        <dbReference type="ChEBI" id="CHEBI:77896"/>
    </ligand>
</feature>
<evidence type="ECO:0000256" key="10">
    <source>
        <dbReference type="ARBA" id="ARBA00035861"/>
    </source>
</evidence>
<dbReference type="PANTHER" id="PTHR47707">
    <property type="entry name" value="8-OXO-DGTP DIPHOSPHATASE"/>
    <property type="match status" value="1"/>
</dbReference>
<keyword evidence="3" id="KW-0515">Mutator protein</keyword>
<keyword evidence="9" id="KW-0234">DNA repair</keyword>
<dbReference type="RefSeq" id="WP_167183213.1">
    <property type="nucleotide sequence ID" value="NZ_JAAONZ010000003.1"/>
</dbReference>
<evidence type="ECO:0000256" key="9">
    <source>
        <dbReference type="ARBA" id="ARBA00023204"/>
    </source>
</evidence>
<evidence type="ECO:0000259" key="19">
    <source>
        <dbReference type="PROSITE" id="PS51462"/>
    </source>
</evidence>
<keyword evidence="4" id="KW-0235">DNA replication</keyword>
<organism evidence="20 21">
    <name type="scientific">Pseudomaricurvus hydrocarbonicus</name>
    <dbReference type="NCBI Taxonomy" id="1470433"/>
    <lineage>
        <taxon>Bacteria</taxon>
        <taxon>Pseudomonadati</taxon>
        <taxon>Pseudomonadota</taxon>
        <taxon>Gammaproteobacteria</taxon>
        <taxon>Cellvibrionales</taxon>
        <taxon>Cellvibrionaceae</taxon>
        <taxon>Pseudomaricurvus</taxon>
    </lineage>
</organism>
<protein>
    <recommendedName>
        <fullName evidence="13">8-oxo-dGTP diphosphatase</fullName>
        <ecNumber evidence="12">3.6.1.55</ecNumber>
    </recommendedName>
    <alternativeName>
        <fullName evidence="16">7,8-dihydro-8-oxoguanine-triphosphatase</fullName>
    </alternativeName>
    <alternativeName>
        <fullName evidence="15">Mutator protein MutT</fullName>
    </alternativeName>
    <alternativeName>
        <fullName evidence="14">dGTP pyrophosphohydrolase</fullName>
    </alternativeName>
</protein>
<dbReference type="SUPFAM" id="SSF55811">
    <property type="entry name" value="Nudix"/>
    <property type="match status" value="1"/>
</dbReference>
<evidence type="ECO:0000256" key="18">
    <source>
        <dbReference type="PIRSR" id="PIRSR603561-2"/>
    </source>
</evidence>
<dbReference type="GO" id="GO:0008413">
    <property type="term" value="F:8-oxo-7,8-dihydroguanosine triphosphate pyrophosphatase activity"/>
    <property type="evidence" value="ECO:0007669"/>
    <property type="project" value="InterPro"/>
</dbReference>
<comment type="catalytic activity">
    <reaction evidence="11">
        <text>8-oxo-GTP + H2O = 8-oxo-GMP + diphosphate + H(+)</text>
        <dbReference type="Rhea" id="RHEA:67616"/>
        <dbReference type="ChEBI" id="CHEBI:15377"/>
        <dbReference type="ChEBI" id="CHEBI:15378"/>
        <dbReference type="ChEBI" id="CHEBI:33019"/>
        <dbReference type="ChEBI" id="CHEBI:143553"/>
        <dbReference type="ChEBI" id="CHEBI:145694"/>
    </reaction>
</comment>
<feature type="binding site" evidence="17">
    <location>
        <position position="29"/>
    </location>
    <ligand>
        <name>8-oxo-dGTP</name>
        <dbReference type="ChEBI" id="CHEBI:77896"/>
    </ligand>
</feature>
<dbReference type="PRINTS" id="PR00502">
    <property type="entry name" value="NUDIXFAMILY"/>
</dbReference>
<dbReference type="InterPro" id="IPR000086">
    <property type="entry name" value="NUDIX_hydrolase_dom"/>
</dbReference>
<evidence type="ECO:0000256" key="6">
    <source>
        <dbReference type="ARBA" id="ARBA00022763"/>
    </source>
</evidence>
<feature type="binding site" evidence="18">
    <location>
        <position position="58"/>
    </location>
    <ligand>
        <name>Mg(2+)</name>
        <dbReference type="ChEBI" id="CHEBI:18420"/>
    </ligand>
</feature>
<dbReference type="InterPro" id="IPR003561">
    <property type="entry name" value="Mutator_MutT"/>
</dbReference>
<dbReference type="InterPro" id="IPR036206">
    <property type="entry name" value="ThiamineP_synth_sf"/>
</dbReference>
<dbReference type="PANTHER" id="PTHR47707:SF1">
    <property type="entry name" value="NUDIX HYDROLASE FAMILY PROTEIN"/>
    <property type="match status" value="1"/>
</dbReference>
<evidence type="ECO:0000256" key="17">
    <source>
        <dbReference type="PIRSR" id="PIRSR603561-1"/>
    </source>
</evidence>
<evidence type="ECO:0000256" key="7">
    <source>
        <dbReference type="ARBA" id="ARBA00022801"/>
    </source>
</evidence>
<accession>A0A9E5MLZ8</accession>
<name>A0A9E5MLZ8_9GAMM</name>
<comment type="similarity">
    <text evidence="2">Belongs to the Nudix hydrolase family.</text>
</comment>
<evidence type="ECO:0000256" key="15">
    <source>
        <dbReference type="ARBA" id="ARBA00041979"/>
    </source>
</evidence>
<evidence type="ECO:0000256" key="14">
    <source>
        <dbReference type="ARBA" id="ARBA00041592"/>
    </source>
</evidence>
<dbReference type="FunFam" id="3.90.79.10:FF:000014">
    <property type="entry name" value="8-oxo-dGTP diphosphatase MutT"/>
    <property type="match status" value="1"/>
</dbReference>
<dbReference type="NCBIfam" id="TIGR00586">
    <property type="entry name" value="mutt"/>
    <property type="match status" value="1"/>
</dbReference>
<keyword evidence="7 20" id="KW-0378">Hydrolase</keyword>
<evidence type="ECO:0000256" key="1">
    <source>
        <dbReference type="ARBA" id="ARBA00001946"/>
    </source>
</evidence>
<dbReference type="CDD" id="cd00564">
    <property type="entry name" value="TMP_TenI"/>
    <property type="match status" value="1"/>
</dbReference>
<dbReference type="GO" id="GO:0006260">
    <property type="term" value="P:DNA replication"/>
    <property type="evidence" value="ECO:0007669"/>
    <property type="project" value="UniProtKB-KW"/>
</dbReference>
<evidence type="ECO:0000256" key="16">
    <source>
        <dbReference type="ARBA" id="ARBA00042798"/>
    </source>
</evidence>
<dbReference type="GO" id="GO:0044716">
    <property type="term" value="F:8-oxo-GDP phosphatase activity"/>
    <property type="evidence" value="ECO:0007669"/>
    <property type="project" value="TreeGrafter"/>
</dbReference>
<sequence length="325" mass="34975">MTKVVHVAAGVIHNTRGQILIAKRADDAHQGGLWEFPGGKLEAGEAAESALIRELQEELGITATHLSPLIQIRHDYPDKSVLLDVWTVTAFTGEAHGREGQPVKWVSPSTLSDYQFPAANTPIVTAAQLPRRLLITDAEVSVELCLQKVTEALHLGIQLVQLRQKDWRVEQWAAAVPRMAKLCREAGARLMLNSPPDLALETLESGLASLADGLHLTSRQLGAAAASGRVTDKHVGWLSAACHTDGELRLAEQVGVDFVTLSPVLATGTHPEQAPMGWEQFEALVKNTKIPVYALGGMNDGDLPESVSRGGQGIAAISAWWPSQN</sequence>
<evidence type="ECO:0000256" key="13">
    <source>
        <dbReference type="ARBA" id="ARBA00040794"/>
    </source>
</evidence>
<dbReference type="Pfam" id="PF02581">
    <property type="entry name" value="TMP-TENI"/>
    <property type="match status" value="1"/>
</dbReference>
<keyword evidence="21" id="KW-1185">Reference proteome</keyword>
<dbReference type="InterPro" id="IPR022998">
    <property type="entry name" value="ThiamineP_synth_TenI"/>
</dbReference>
<dbReference type="Proteomes" id="UP000787472">
    <property type="component" value="Unassembled WGS sequence"/>
</dbReference>
<comment type="cofactor">
    <cofactor evidence="1 18">
        <name>Mg(2+)</name>
        <dbReference type="ChEBI" id="CHEBI:18420"/>
    </cofactor>
</comment>
<evidence type="ECO:0000256" key="2">
    <source>
        <dbReference type="ARBA" id="ARBA00005582"/>
    </source>
</evidence>